<dbReference type="Gene3D" id="2.130.10.10">
    <property type="entry name" value="YVTN repeat-like/Quinoprotein amine dehydrogenase"/>
    <property type="match status" value="1"/>
</dbReference>
<dbReference type="Proteomes" id="UP000007113">
    <property type="component" value="Chromosome"/>
</dbReference>
<dbReference type="KEGG" id="gma:AciX8_3139"/>
<dbReference type="CDD" id="cd00102">
    <property type="entry name" value="IPT"/>
    <property type="match status" value="3"/>
</dbReference>
<dbReference type="SUPFAM" id="SSF81296">
    <property type="entry name" value="E set domains"/>
    <property type="match status" value="3"/>
</dbReference>
<dbReference type="InterPro" id="IPR011045">
    <property type="entry name" value="N2O_reductase_N"/>
</dbReference>
<dbReference type="STRING" id="682795.AciX8_3139"/>
<dbReference type="InterPro" id="IPR015943">
    <property type="entry name" value="WD40/YVTN_repeat-like_dom_sf"/>
</dbReference>
<dbReference type="HOGENOM" id="CLU_277852_0_0_0"/>
<gene>
    <name evidence="2" type="ordered locus">AciX8_3139</name>
</gene>
<reference evidence="2 3" key="1">
    <citation type="submission" date="2011-11" db="EMBL/GenBank/DDBJ databases">
        <title>Complete sequence of Granulicella mallensis MP5ACTX8.</title>
        <authorList>
            <consortium name="US DOE Joint Genome Institute"/>
            <person name="Lucas S."/>
            <person name="Copeland A."/>
            <person name="Lapidus A."/>
            <person name="Cheng J.-F."/>
            <person name="Goodwin L."/>
            <person name="Pitluck S."/>
            <person name="Peters L."/>
            <person name="Lu M."/>
            <person name="Detter J.C."/>
            <person name="Han C."/>
            <person name="Tapia R."/>
            <person name="Land M."/>
            <person name="Hauser L."/>
            <person name="Kyrpides N."/>
            <person name="Ivanova N."/>
            <person name="Mikhailova N."/>
            <person name="Pagani I."/>
            <person name="Rawat S."/>
            <person name="Mannisto M."/>
            <person name="Haggblom M."/>
            <person name="Woyke T."/>
        </authorList>
    </citation>
    <scope>NUCLEOTIDE SEQUENCE [LARGE SCALE GENOMIC DNA]</scope>
    <source>
        <strain evidence="3">ATCC BAA-1857 / DSM 23137 / MP5ACTX8</strain>
    </source>
</reference>
<dbReference type="AlphaFoldDB" id="G8NT12"/>
<dbReference type="InterPro" id="IPR059177">
    <property type="entry name" value="GH29D-like_dom"/>
</dbReference>
<dbReference type="Pfam" id="PF13290">
    <property type="entry name" value="CHB_HEX_C_1"/>
    <property type="match status" value="2"/>
</dbReference>
<dbReference type="GO" id="GO:0017154">
    <property type="term" value="F:semaphorin receptor activity"/>
    <property type="evidence" value="ECO:0007669"/>
    <property type="project" value="InterPro"/>
</dbReference>
<sequence length="1167" mass="114495">MQGGMGKSHKFAGKFLIVGLVLVEMLAMVGCGGSSSSSGSGTLTATPAFSPGGGTYTASQPVTISDATQGAVLYCTTDGTTPTASSPQCSQPTTVFKSEFLQAIAVAPGMSPSAVASAGYTINLNTAPTPSISPAGGTYTGPQQITILDSLSGANIYYTTDGSSPITTGGTQASSAKLYTVPLTISQNTTLSAVAIVTGYTPSAINSATYTIQPQLPAPVISSLSPTSASAGGAAFTLTVNGTNFVSGSTVQWSGTALATTYGSATKLTAAVPASLIASAGTANVTVAQASGVSAATTFTINNVAPTVTALSPSSGAAGTSVTITGTNFTGATAVTFGATPATSFIVISPTSITAVSPAGTGTVDVKVVTPNGTSATAAADQFTYSVNAPTVTGISPAAGPSAGGTSVTITGTNFTGATAVNFGATPATSLNVISDTSITAVSPAGTGTVDVTVVTPGGTSATSTVDQFIFGAITLNGSVVSGMSPITGATVQMYAAGTTGYGKGSSALATIPATILTDSKGTFTLQYACPAAGAPGDQMYLVATGGDSGNGANSSIVLMEGLGTCGTLPSFVKVNEVTTVASAYALSSFATVNTGGGIAVGAPALASDLSCNAASGWQSTGPETCNYTGLVNAFKAVSNLVDLGTGTALTNTPAYKLDLAGDPNILNNSTVPTTRINALADMLASCVESSGSTSCGSGLFTAAKPSGGTQPGDTLQAALDIAQNPGNDVPTLLGLVASMTTQPYSLTSPDPGSSPLAVTGPDVPTDLTLALTFTGAGLGVAPGVTFADGSNGGSLNGAMGIDAAGNIWVGAGIFSTNTFQTSALMIAGFNALGAPLSQTPATTLSSGTPTYGGYNPEPNAIQNRGPEITSLAIDQSGNLWVNDSYNNVIEINTSPSLSAQNPVFTGIAENLAIDGSGDAWFVQPSGHNVAEVRGDGSPGVTGGAITGYSPGYLVFDSGGGIWAAGGNPSGGADVLQLSTSDGSLTYDAFSSSSGRISTTLAVDGSSNIYGCDPTGLNLDVFNAGAVANSYPIKTQRACGSQLVLDGQGHLFSVLNNPSSLPGLGNFTANIDEFTTGGTLISPQTNGYTGTSSTETPTLITDPNFTSSPVPGISAAIDGSGNLWVLNADSFGSNVRGNSLVEYIGIGAPVITPASTALANGLLGVRP</sequence>
<keyword evidence="2" id="KW-0675">Receptor</keyword>
<feature type="domain" description="IPT/TIG" evidence="1">
    <location>
        <begin position="218"/>
        <end position="302"/>
    </location>
</feature>
<dbReference type="RefSeq" id="WP_014266319.1">
    <property type="nucleotide sequence ID" value="NC_016631.1"/>
</dbReference>
<dbReference type="eggNOG" id="COG3292">
    <property type="taxonomic scope" value="Bacteria"/>
</dbReference>
<organism evidence="2 3">
    <name type="scientific">Granulicella mallensis (strain ATCC BAA-1857 / DSM 23137 / MP5ACTX8)</name>
    <dbReference type="NCBI Taxonomy" id="682795"/>
    <lineage>
        <taxon>Bacteria</taxon>
        <taxon>Pseudomonadati</taxon>
        <taxon>Acidobacteriota</taxon>
        <taxon>Terriglobia</taxon>
        <taxon>Terriglobales</taxon>
        <taxon>Acidobacteriaceae</taxon>
        <taxon>Granulicella</taxon>
    </lineage>
</organism>
<feature type="domain" description="IPT/TIG" evidence="1">
    <location>
        <begin position="389"/>
        <end position="472"/>
    </location>
</feature>
<dbReference type="PANTHER" id="PTHR22625:SF70">
    <property type="entry name" value="PLEXIN A, ISOFORM A"/>
    <property type="match status" value="1"/>
</dbReference>
<dbReference type="PANTHER" id="PTHR22625">
    <property type="entry name" value="PLEXIN"/>
    <property type="match status" value="1"/>
</dbReference>
<dbReference type="InterPro" id="IPR013783">
    <property type="entry name" value="Ig-like_fold"/>
</dbReference>
<dbReference type="InterPro" id="IPR014756">
    <property type="entry name" value="Ig_E-set"/>
</dbReference>
<dbReference type="SMART" id="SM00429">
    <property type="entry name" value="IPT"/>
    <property type="match status" value="3"/>
</dbReference>
<dbReference type="InterPro" id="IPR031148">
    <property type="entry name" value="Plexin"/>
</dbReference>
<dbReference type="InterPro" id="IPR002909">
    <property type="entry name" value="IPT_dom"/>
</dbReference>
<dbReference type="eggNOG" id="COG3468">
    <property type="taxonomic scope" value="Bacteria"/>
</dbReference>
<evidence type="ECO:0000259" key="1">
    <source>
        <dbReference type="SMART" id="SM00429"/>
    </source>
</evidence>
<dbReference type="EMBL" id="CP003130">
    <property type="protein sequence ID" value="AEU37442.1"/>
    <property type="molecule type" value="Genomic_DNA"/>
</dbReference>
<evidence type="ECO:0000313" key="3">
    <source>
        <dbReference type="Proteomes" id="UP000007113"/>
    </source>
</evidence>
<proteinExistence type="predicted"/>
<dbReference type="Pfam" id="PF01833">
    <property type="entry name" value="TIG"/>
    <property type="match status" value="3"/>
</dbReference>
<dbReference type="eggNOG" id="COG4257">
    <property type="taxonomic scope" value="Bacteria"/>
</dbReference>
<keyword evidence="3" id="KW-1185">Reference proteome</keyword>
<name>G8NT12_GRAMM</name>
<protein>
    <submittedName>
        <fullName evidence="2">Cell surface receptor IPT/TIG domain protein</fullName>
    </submittedName>
</protein>
<evidence type="ECO:0000313" key="2">
    <source>
        <dbReference type="EMBL" id="AEU37442.1"/>
    </source>
</evidence>
<accession>G8NT12</accession>
<feature type="domain" description="IPT/TIG" evidence="1">
    <location>
        <begin position="305"/>
        <end position="386"/>
    </location>
</feature>
<dbReference type="OrthoDB" id="117656at2"/>
<dbReference type="Gene3D" id="2.60.40.10">
    <property type="entry name" value="Immunoglobulins"/>
    <property type="match status" value="3"/>
</dbReference>
<dbReference type="SUPFAM" id="SSF50974">
    <property type="entry name" value="Nitrous oxide reductase, N-terminal domain"/>
    <property type="match status" value="1"/>
</dbReference>